<evidence type="ECO:0000313" key="6">
    <source>
        <dbReference type="Proteomes" id="UP000032180"/>
    </source>
</evidence>
<accession>A0A0D9XTZ6</accession>
<dbReference type="AlphaFoldDB" id="A0A0D9XTZ6"/>
<feature type="domain" description="Disease resistance R13L4/SHOC-2-like LRR" evidence="4">
    <location>
        <begin position="556"/>
        <end position="862"/>
    </location>
</feature>
<protein>
    <submittedName>
        <fullName evidence="5">Uncharacterized protein</fullName>
    </submittedName>
</protein>
<dbReference type="Pfam" id="PF00931">
    <property type="entry name" value="NB-ARC"/>
    <property type="match status" value="1"/>
</dbReference>
<dbReference type="GO" id="GO:0043531">
    <property type="term" value="F:ADP binding"/>
    <property type="evidence" value="ECO:0007669"/>
    <property type="project" value="InterPro"/>
</dbReference>
<evidence type="ECO:0000259" key="3">
    <source>
        <dbReference type="Pfam" id="PF00931"/>
    </source>
</evidence>
<feature type="domain" description="NB-ARC" evidence="3">
    <location>
        <begin position="55"/>
        <end position="216"/>
    </location>
</feature>
<dbReference type="Gene3D" id="3.40.50.300">
    <property type="entry name" value="P-loop containing nucleotide triphosphate hydrolases"/>
    <property type="match status" value="1"/>
</dbReference>
<dbReference type="InterPro" id="IPR002182">
    <property type="entry name" value="NB-ARC"/>
</dbReference>
<dbReference type="HOGENOM" id="CLU_000837_25_0_1"/>
<organism evidence="5 6">
    <name type="scientific">Leersia perrieri</name>
    <dbReference type="NCBI Taxonomy" id="77586"/>
    <lineage>
        <taxon>Eukaryota</taxon>
        <taxon>Viridiplantae</taxon>
        <taxon>Streptophyta</taxon>
        <taxon>Embryophyta</taxon>
        <taxon>Tracheophyta</taxon>
        <taxon>Spermatophyta</taxon>
        <taxon>Magnoliopsida</taxon>
        <taxon>Liliopsida</taxon>
        <taxon>Poales</taxon>
        <taxon>Poaceae</taxon>
        <taxon>BOP clade</taxon>
        <taxon>Oryzoideae</taxon>
        <taxon>Oryzeae</taxon>
        <taxon>Oryzinae</taxon>
        <taxon>Leersia</taxon>
    </lineage>
</organism>
<dbReference type="Gene3D" id="3.80.10.10">
    <property type="entry name" value="Ribonuclease Inhibitor"/>
    <property type="match status" value="1"/>
</dbReference>
<dbReference type="Proteomes" id="UP000032180">
    <property type="component" value="Chromosome 11"/>
</dbReference>
<feature type="region of interest" description="Disordered" evidence="2">
    <location>
        <begin position="881"/>
        <end position="904"/>
    </location>
</feature>
<dbReference type="Gramene" id="LPERR11G15650.1">
    <property type="protein sequence ID" value="LPERR11G15650.1"/>
    <property type="gene ID" value="LPERR11G15650"/>
</dbReference>
<dbReference type="InterPro" id="IPR027417">
    <property type="entry name" value="P-loop_NTPase"/>
</dbReference>
<dbReference type="InterPro" id="IPR032675">
    <property type="entry name" value="LRR_dom_sf"/>
</dbReference>
<dbReference type="PANTHER" id="PTHR23155">
    <property type="entry name" value="DISEASE RESISTANCE PROTEIN RP"/>
    <property type="match status" value="1"/>
</dbReference>
<dbReference type="SUPFAM" id="SSF52540">
    <property type="entry name" value="P-loop containing nucleoside triphosphate hydrolases"/>
    <property type="match status" value="1"/>
</dbReference>
<dbReference type="EnsemblPlants" id="LPERR11G15650.1">
    <property type="protein sequence ID" value="LPERR11G15650.1"/>
    <property type="gene ID" value="LPERR11G15650"/>
</dbReference>
<reference evidence="5 6" key="1">
    <citation type="submission" date="2012-08" db="EMBL/GenBank/DDBJ databases">
        <title>Oryza genome evolution.</title>
        <authorList>
            <person name="Wing R.A."/>
        </authorList>
    </citation>
    <scope>NUCLEOTIDE SEQUENCE</scope>
</reference>
<evidence type="ECO:0000256" key="2">
    <source>
        <dbReference type="SAM" id="MobiDB-lite"/>
    </source>
</evidence>
<dbReference type="GO" id="GO:0098542">
    <property type="term" value="P:defense response to other organism"/>
    <property type="evidence" value="ECO:0007669"/>
    <property type="project" value="TreeGrafter"/>
</dbReference>
<dbReference type="eggNOG" id="KOG4658">
    <property type="taxonomic scope" value="Eukaryota"/>
</dbReference>
<dbReference type="SUPFAM" id="SSF52058">
    <property type="entry name" value="L domain-like"/>
    <property type="match status" value="1"/>
</dbReference>
<evidence type="ECO:0000259" key="4">
    <source>
        <dbReference type="Pfam" id="PF23598"/>
    </source>
</evidence>
<dbReference type="PRINTS" id="PR00364">
    <property type="entry name" value="DISEASERSIST"/>
</dbReference>
<keyword evidence="1" id="KW-0677">Repeat</keyword>
<evidence type="ECO:0000256" key="1">
    <source>
        <dbReference type="ARBA" id="ARBA00022737"/>
    </source>
</evidence>
<name>A0A0D9XTZ6_9ORYZ</name>
<sequence length="981" mass="111521">MRCFCRPRSFDYEIQSAAYNLYCVVVGIDPQLELSSSEVVAGAHHDDLVGIDGPAEELLRWLMVADNGDMGVKIKAIVGPAGIGKTTLAMEVHRRLQSQNGDHFQCCVVAKSVPDKSRLLQTILSQIMDQEALSTPDSQTVMMEDTPELLAQLADKISEVLSDKRYFAILDHISYRSDWEMIERAFPKHKDRNRGSRILFTTRDERIAEDVRSEQTKWIAEEYSYSTTVYIMKPLNFINSKMLLRMTAFVGSMDDCPTDNLELLCEEILAECKGMPLLITCMADWLNQQQQQHDSSAVPRAELVGRMFNHFLEKLSSGRNNELCLQSLYLSMFPQGYVFDRDDLIIKWLEQGGKKDYNIAGDLAFFKLYGNPLSGLYLLSRQKLYTSFSKLVDWNIITPVAENPRINHGGDDLCLWQINPLMRRFLASIAAENGYVFTSSTLSSAPRSGGKNTRIARRLALHNPDPRLPEMLQQMDLSHTRSLVISGLVNRTTIPLDKFAYLVLLDLEGWKNLKDEDLLQICKMFMLRYLSIRNTGISKLPPQIKELCILRTLDISQTHITELPLEVCELTFLIMLNLTGTRIRQLPEKIVQLDQLEYFLFGGIGSAMIYIDETVLTKMPETMFSLHTLATIDLSELSAKSVESLGYLSRLRVLEITWSFHQCVDKAYQEALRSSMKGWKNLESLTIHCGLGCSMEFMASLSDPPNELEKFKVTAGRFVSVPRWIKEHQNLAFLQITVCRLVQDDVKILADLVKLKHLVLCLEFIPEKEIVIESEGFRKLQKISFECPVPWLSFKEGTMPWLEYLKLKICSGPANQDIVVPSGLTNLRWIKEVVICYSKWCSNSSSIKRTVEAVKKQVAMHRDPIDLVINGVPQKIEALDGETERATGSGTKGDAEALDEETKSGTKIGTEDCVEILYKVTESQIENEIEDDVQAATQIQSEIEEIEDEIMIQPSSQEQDSVDKFKVKARKFTNVLSFWRY</sequence>
<dbReference type="STRING" id="77586.A0A0D9XTZ6"/>
<evidence type="ECO:0000313" key="5">
    <source>
        <dbReference type="EnsemblPlants" id="LPERR11G15650.1"/>
    </source>
</evidence>
<dbReference type="InterPro" id="IPR055414">
    <property type="entry name" value="LRR_R13L4/SHOC2-like"/>
</dbReference>
<reference evidence="6" key="2">
    <citation type="submission" date="2013-12" db="EMBL/GenBank/DDBJ databases">
        <authorList>
            <person name="Yu Y."/>
            <person name="Lee S."/>
            <person name="de Baynast K."/>
            <person name="Wissotski M."/>
            <person name="Liu L."/>
            <person name="Talag J."/>
            <person name="Goicoechea J."/>
            <person name="Angelova A."/>
            <person name="Jetty R."/>
            <person name="Kudrna D."/>
            <person name="Golser W."/>
            <person name="Rivera L."/>
            <person name="Zhang J."/>
            <person name="Wing R."/>
        </authorList>
    </citation>
    <scope>NUCLEOTIDE SEQUENCE</scope>
</reference>
<keyword evidence="6" id="KW-1185">Reference proteome</keyword>
<dbReference type="InterPro" id="IPR044974">
    <property type="entry name" value="Disease_R_plants"/>
</dbReference>
<dbReference type="PANTHER" id="PTHR23155:SF957">
    <property type="entry name" value="OS11G0606800 PROTEIN"/>
    <property type="match status" value="1"/>
</dbReference>
<reference evidence="5" key="3">
    <citation type="submission" date="2015-04" db="UniProtKB">
        <authorList>
            <consortium name="EnsemblPlants"/>
        </authorList>
    </citation>
    <scope>IDENTIFICATION</scope>
</reference>
<dbReference type="Pfam" id="PF23598">
    <property type="entry name" value="LRR_14"/>
    <property type="match status" value="1"/>
</dbReference>
<proteinExistence type="predicted"/>